<keyword evidence="1" id="KW-0378">Hydrolase</keyword>
<dbReference type="GO" id="GO:0005524">
    <property type="term" value="F:ATP binding"/>
    <property type="evidence" value="ECO:0007669"/>
    <property type="project" value="InterPro"/>
</dbReference>
<accession>A0A2U1KKR8</accession>
<feature type="domain" description="Helicase ATP-binding" evidence="4">
    <location>
        <begin position="154"/>
        <end position="250"/>
    </location>
</feature>
<gene>
    <name evidence="5" type="ORF">CTI12_AA591970</name>
</gene>
<keyword evidence="6" id="KW-1185">Reference proteome</keyword>
<reference evidence="5 6" key="1">
    <citation type="journal article" date="2018" name="Mol. Plant">
        <title>The genome of Artemisia annua provides insight into the evolution of Asteraceae family and artemisinin biosynthesis.</title>
        <authorList>
            <person name="Shen Q."/>
            <person name="Zhang L."/>
            <person name="Liao Z."/>
            <person name="Wang S."/>
            <person name="Yan T."/>
            <person name="Shi P."/>
            <person name="Liu M."/>
            <person name="Fu X."/>
            <person name="Pan Q."/>
            <person name="Wang Y."/>
            <person name="Lv Z."/>
            <person name="Lu X."/>
            <person name="Zhang F."/>
            <person name="Jiang W."/>
            <person name="Ma Y."/>
            <person name="Chen M."/>
            <person name="Hao X."/>
            <person name="Li L."/>
            <person name="Tang Y."/>
            <person name="Lv G."/>
            <person name="Zhou Y."/>
            <person name="Sun X."/>
            <person name="Brodelius P.E."/>
            <person name="Rose J.K.C."/>
            <person name="Tang K."/>
        </authorList>
    </citation>
    <scope>NUCLEOTIDE SEQUENCE [LARGE SCALE GENOMIC DNA]</scope>
    <source>
        <strain evidence="6">cv. Huhao1</strain>
        <tissue evidence="5">Leaf</tissue>
    </source>
</reference>
<dbReference type="InterPro" id="IPR014001">
    <property type="entry name" value="Helicase_ATP-bd"/>
</dbReference>
<dbReference type="SUPFAM" id="SSF52540">
    <property type="entry name" value="P-loop containing nucleoside triphosphate hydrolases"/>
    <property type="match status" value="1"/>
</dbReference>
<name>A0A2U1KKR8_ARTAN</name>
<evidence type="ECO:0000256" key="2">
    <source>
        <dbReference type="ARBA" id="ARBA00022806"/>
    </source>
</evidence>
<protein>
    <submittedName>
        <fullName evidence="5">DEAD-box ATP-dependent RNA helicase 20</fullName>
    </submittedName>
</protein>
<dbReference type="Gene3D" id="3.40.50.300">
    <property type="entry name" value="P-loop containing nucleotide triphosphate hydrolases"/>
    <property type="match status" value="1"/>
</dbReference>
<dbReference type="STRING" id="35608.A0A2U1KKR8"/>
<dbReference type="PROSITE" id="PS51192">
    <property type="entry name" value="HELICASE_ATP_BIND_1"/>
    <property type="match status" value="1"/>
</dbReference>
<dbReference type="OrthoDB" id="1812575at2759"/>
<evidence type="ECO:0000313" key="6">
    <source>
        <dbReference type="Proteomes" id="UP000245207"/>
    </source>
</evidence>
<keyword evidence="2 5" id="KW-0347">Helicase</keyword>
<sequence>MGCNNPDTCSTLKIDLLLNPCEEDLKVWPHITGSTLMLAYFCLRNLTPAFTEVTYNVITKGVTSTHEKHILHGINGTVNPGEVLALMEIGSQEATRRLEEAAIAKRNEAQALLEIADLASYRATMALRIADALAVGCPVDNQAGDTFSFICVEIVIATPGRLIDILESHHTNLISVTYLVLDDADRILGMGFEPQMKQIVSQQYDLGSFKFQPIKESIVAREMIRWYMTDTITYADTDVVICGLVLLIMSSVRTPMFRFRSFPADSRLTGYTVSEARSRTANETPQEP</sequence>
<evidence type="ECO:0000256" key="3">
    <source>
        <dbReference type="ARBA" id="ARBA00022884"/>
    </source>
</evidence>
<proteinExistence type="predicted"/>
<dbReference type="GO" id="GO:0016787">
    <property type="term" value="F:hydrolase activity"/>
    <property type="evidence" value="ECO:0007669"/>
    <property type="project" value="UniProtKB-KW"/>
</dbReference>
<dbReference type="GO" id="GO:0003723">
    <property type="term" value="F:RNA binding"/>
    <property type="evidence" value="ECO:0007669"/>
    <property type="project" value="UniProtKB-KW"/>
</dbReference>
<dbReference type="InterPro" id="IPR027417">
    <property type="entry name" value="P-loop_NTPase"/>
</dbReference>
<dbReference type="GO" id="GO:0004386">
    <property type="term" value="F:helicase activity"/>
    <property type="evidence" value="ECO:0007669"/>
    <property type="project" value="UniProtKB-KW"/>
</dbReference>
<keyword evidence="3" id="KW-0694">RNA-binding</keyword>
<dbReference type="Proteomes" id="UP000245207">
    <property type="component" value="Unassembled WGS sequence"/>
</dbReference>
<evidence type="ECO:0000259" key="4">
    <source>
        <dbReference type="PROSITE" id="PS51192"/>
    </source>
</evidence>
<organism evidence="5 6">
    <name type="scientific">Artemisia annua</name>
    <name type="common">Sweet wormwood</name>
    <dbReference type="NCBI Taxonomy" id="35608"/>
    <lineage>
        <taxon>Eukaryota</taxon>
        <taxon>Viridiplantae</taxon>
        <taxon>Streptophyta</taxon>
        <taxon>Embryophyta</taxon>
        <taxon>Tracheophyta</taxon>
        <taxon>Spermatophyta</taxon>
        <taxon>Magnoliopsida</taxon>
        <taxon>eudicotyledons</taxon>
        <taxon>Gunneridae</taxon>
        <taxon>Pentapetalae</taxon>
        <taxon>asterids</taxon>
        <taxon>campanulids</taxon>
        <taxon>Asterales</taxon>
        <taxon>Asteraceae</taxon>
        <taxon>Asteroideae</taxon>
        <taxon>Anthemideae</taxon>
        <taxon>Artemisiinae</taxon>
        <taxon>Artemisia</taxon>
    </lineage>
</organism>
<keyword evidence="2 5" id="KW-0067">ATP-binding</keyword>
<dbReference type="PANTHER" id="PTHR47958">
    <property type="entry name" value="ATP-DEPENDENT RNA HELICASE DBP3"/>
    <property type="match status" value="1"/>
</dbReference>
<keyword evidence="2 5" id="KW-0547">Nucleotide-binding</keyword>
<dbReference type="Pfam" id="PF00270">
    <property type="entry name" value="DEAD"/>
    <property type="match status" value="1"/>
</dbReference>
<dbReference type="AlphaFoldDB" id="A0A2U1KKR8"/>
<evidence type="ECO:0000313" key="5">
    <source>
        <dbReference type="EMBL" id="PWA37302.1"/>
    </source>
</evidence>
<dbReference type="EMBL" id="PKPP01016971">
    <property type="protein sequence ID" value="PWA37302.1"/>
    <property type="molecule type" value="Genomic_DNA"/>
</dbReference>
<comment type="caution">
    <text evidence="5">The sequence shown here is derived from an EMBL/GenBank/DDBJ whole genome shotgun (WGS) entry which is preliminary data.</text>
</comment>
<dbReference type="InterPro" id="IPR011545">
    <property type="entry name" value="DEAD/DEAH_box_helicase_dom"/>
</dbReference>
<dbReference type="Gene3D" id="6.10.250.160">
    <property type="match status" value="1"/>
</dbReference>
<evidence type="ECO:0000256" key="1">
    <source>
        <dbReference type="ARBA" id="ARBA00022801"/>
    </source>
</evidence>